<dbReference type="RefSeq" id="XP_002493921.1">
    <property type="nucleotide sequence ID" value="XM_002493876.1"/>
</dbReference>
<dbReference type="InterPro" id="IPR027450">
    <property type="entry name" value="AlkB-like"/>
</dbReference>
<dbReference type="PANTHER" id="PTHR31212">
    <property type="entry name" value="ALPHA-KETOGLUTARATE-DEPENDENT DIOXYGENASE ALKB HOMOLOG 3"/>
    <property type="match status" value="1"/>
</dbReference>
<evidence type="ECO:0000256" key="3">
    <source>
        <dbReference type="ARBA" id="ARBA00022833"/>
    </source>
</evidence>
<feature type="domain" description="GRF-type" evidence="6">
    <location>
        <begin position="335"/>
        <end position="380"/>
    </location>
</feature>
<gene>
    <name evidence="7" type="ordered locus">PAS_chr4_0486</name>
</gene>
<keyword evidence="2 4" id="KW-0863">Zinc-finger</keyword>
<dbReference type="Proteomes" id="UP000000314">
    <property type="component" value="Chromosome 4"/>
</dbReference>
<dbReference type="OMA" id="WHITSAF"/>
<dbReference type="KEGG" id="ppa:PAS_chr4_0486"/>
<dbReference type="STRING" id="644223.C4R817"/>
<keyword evidence="8" id="KW-1185">Reference proteome</keyword>
<dbReference type="eggNOG" id="ENOG502QUQ4">
    <property type="taxonomic scope" value="Eukaryota"/>
</dbReference>
<evidence type="ECO:0000313" key="8">
    <source>
        <dbReference type="Proteomes" id="UP000000314"/>
    </source>
</evidence>
<dbReference type="OrthoDB" id="545910at2759"/>
<evidence type="ECO:0000313" key="7">
    <source>
        <dbReference type="EMBL" id="CAY71742.1"/>
    </source>
</evidence>
<organism evidence="7 8">
    <name type="scientific">Komagataella phaffii (strain GS115 / ATCC 20864)</name>
    <name type="common">Yeast</name>
    <name type="synonym">Pichia pastoris</name>
    <dbReference type="NCBI Taxonomy" id="644223"/>
    <lineage>
        <taxon>Eukaryota</taxon>
        <taxon>Fungi</taxon>
        <taxon>Dikarya</taxon>
        <taxon>Ascomycota</taxon>
        <taxon>Saccharomycotina</taxon>
        <taxon>Pichiomycetes</taxon>
        <taxon>Pichiales</taxon>
        <taxon>Pichiaceae</taxon>
        <taxon>Komagataella</taxon>
    </lineage>
</organism>
<feature type="domain" description="Fe2OG dioxygenase" evidence="5">
    <location>
        <begin position="212"/>
        <end position="325"/>
    </location>
</feature>
<dbReference type="SUPFAM" id="SSF51197">
    <property type="entry name" value="Clavaminate synthase-like"/>
    <property type="match status" value="1"/>
</dbReference>
<protein>
    <submittedName>
        <fullName evidence="7">Uncharacterized protein</fullName>
    </submittedName>
</protein>
<reference evidence="7 8" key="1">
    <citation type="journal article" date="2009" name="Nat. Biotechnol.">
        <title>Genome sequence of the recombinant protein production host Pichia pastoris.</title>
        <authorList>
            <person name="De Schutter K."/>
            <person name="Lin Y.C."/>
            <person name="Tiels P."/>
            <person name="Van Hecke A."/>
            <person name="Glinka S."/>
            <person name="Weber-Lehmann J."/>
            <person name="Rouze P."/>
            <person name="Van de Peer Y."/>
            <person name="Callewaert N."/>
        </authorList>
    </citation>
    <scope>NUCLEOTIDE SEQUENCE [LARGE SCALE GENOMIC DNA]</scope>
    <source>
        <strain evidence="8">GS115 / ATCC 20864</strain>
    </source>
</reference>
<dbReference type="GO" id="GO:0051213">
    <property type="term" value="F:dioxygenase activity"/>
    <property type="evidence" value="ECO:0007669"/>
    <property type="project" value="InterPro"/>
</dbReference>
<dbReference type="EMBL" id="FN392322">
    <property type="protein sequence ID" value="CAY71742.1"/>
    <property type="molecule type" value="Genomic_DNA"/>
</dbReference>
<dbReference type="GO" id="GO:0006307">
    <property type="term" value="P:DNA alkylation repair"/>
    <property type="evidence" value="ECO:0007669"/>
    <property type="project" value="InterPro"/>
</dbReference>
<proteinExistence type="predicted"/>
<evidence type="ECO:0000259" key="5">
    <source>
        <dbReference type="PROSITE" id="PS51471"/>
    </source>
</evidence>
<evidence type="ECO:0000256" key="2">
    <source>
        <dbReference type="ARBA" id="ARBA00022771"/>
    </source>
</evidence>
<dbReference type="Pfam" id="PF13532">
    <property type="entry name" value="2OG-FeII_Oxy_2"/>
    <property type="match status" value="1"/>
</dbReference>
<evidence type="ECO:0000259" key="6">
    <source>
        <dbReference type="PROSITE" id="PS51999"/>
    </source>
</evidence>
<sequence length="431" mass="50512">MIEYHPYMDTQTKLNLLKKNYPEVNEEVLLELLLSCRGSFKQTVLLLNEQFDNEKASSVCHTPSYQSSLNDLWGSNKRQRIEGSGNVMLYTKESIETTIPYVSYHKSFLPAELADRVLKYLLDLDICTFNEFYIAGKKCISTHKTCLMTSEDFIRESKDNVNMNNFYIRGNPKKSIPYNSDLTVIQSLIQDLVNETLAQRDLSKTPFHNRRPWNGGSLVCNRYDSIKSSLDWHSDRLTFMGPHPVIVSLSFGCTRYFRLRKIHPHKGSNLPPVYNIPVPHNTLLIMYGGCQEEYKHCVAPLPSIIDSLHPISGETRINLTYRHYDSEWVSRIPRCPECNEPMTLRRMFKKIENRGKYYWSCSAQTSKNSECKGFYWAKFDDYLEGKLKDYTLFSKDEDECSQWIAEDDWEKLDYLKEYYKDLLLQRKKNPE</sequence>
<dbReference type="PROSITE" id="PS51999">
    <property type="entry name" value="ZF_GRF"/>
    <property type="match status" value="1"/>
</dbReference>
<dbReference type="PANTHER" id="PTHR31212:SF4">
    <property type="entry name" value="ALPHA-KETOGLUTARATE-DEPENDENT DIOXYGENASE ALKB HOMOLOG 3"/>
    <property type="match status" value="1"/>
</dbReference>
<evidence type="ECO:0000256" key="4">
    <source>
        <dbReference type="PROSITE-ProRule" id="PRU01343"/>
    </source>
</evidence>
<dbReference type="SMR" id="C4R817"/>
<dbReference type="GO" id="GO:0008270">
    <property type="term" value="F:zinc ion binding"/>
    <property type="evidence" value="ECO:0007669"/>
    <property type="project" value="UniProtKB-KW"/>
</dbReference>
<accession>C4R817</accession>
<dbReference type="InterPro" id="IPR010666">
    <property type="entry name" value="Znf_GRF"/>
</dbReference>
<dbReference type="InParanoid" id="C4R817"/>
<dbReference type="GeneID" id="8201432"/>
<dbReference type="InterPro" id="IPR032854">
    <property type="entry name" value="ALKBH3"/>
</dbReference>
<dbReference type="PROSITE" id="PS51471">
    <property type="entry name" value="FE2OG_OXY"/>
    <property type="match status" value="1"/>
</dbReference>
<evidence type="ECO:0000256" key="1">
    <source>
        <dbReference type="ARBA" id="ARBA00022723"/>
    </source>
</evidence>
<dbReference type="InterPro" id="IPR037151">
    <property type="entry name" value="AlkB-like_sf"/>
</dbReference>
<keyword evidence="1" id="KW-0479">Metal-binding</keyword>
<dbReference type="Gene3D" id="2.60.120.590">
    <property type="entry name" value="Alpha-ketoglutarate-dependent dioxygenase AlkB-like"/>
    <property type="match status" value="1"/>
</dbReference>
<name>C4R817_KOMPG</name>
<dbReference type="HOGENOM" id="CLU_026011_0_0_1"/>
<dbReference type="AlphaFoldDB" id="C4R817"/>
<dbReference type="InterPro" id="IPR005123">
    <property type="entry name" value="Oxoglu/Fe-dep_dioxygenase_dom"/>
</dbReference>
<keyword evidence="3" id="KW-0862">Zinc</keyword>